<reference evidence="3" key="1">
    <citation type="submission" date="2018-05" db="EMBL/GenBank/DDBJ databases">
        <authorList>
            <person name="Lanie J.A."/>
            <person name="Ng W.-L."/>
            <person name="Kazmierczak K.M."/>
            <person name="Andrzejewski T.M."/>
            <person name="Davidsen T.M."/>
            <person name="Wayne K.J."/>
            <person name="Tettelin H."/>
            <person name="Glass J.I."/>
            <person name="Rusch D."/>
            <person name="Podicherti R."/>
            <person name="Tsui H.-C.T."/>
            <person name="Winkler M.E."/>
        </authorList>
    </citation>
    <scope>NUCLEOTIDE SEQUENCE</scope>
</reference>
<dbReference type="CDD" id="cd05233">
    <property type="entry name" value="SDR_c"/>
    <property type="match status" value="1"/>
</dbReference>
<dbReference type="FunFam" id="3.40.50.720:FF:000084">
    <property type="entry name" value="Short-chain dehydrogenase reductase"/>
    <property type="match status" value="1"/>
</dbReference>
<protein>
    <recommendedName>
        <fullName evidence="4">Short chain dehydrogenase</fullName>
    </recommendedName>
</protein>
<dbReference type="PANTHER" id="PTHR24321">
    <property type="entry name" value="DEHYDROGENASES, SHORT CHAIN"/>
    <property type="match status" value="1"/>
</dbReference>
<dbReference type="SUPFAM" id="SSF51735">
    <property type="entry name" value="NAD(P)-binding Rossmann-fold domains"/>
    <property type="match status" value="1"/>
</dbReference>
<dbReference type="Pfam" id="PF13561">
    <property type="entry name" value="adh_short_C2"/>
    <property type="match status" value="1"/>
</dbReference>
<comment type="similarity">
    <text evidence="1">Belongs to the short-chain dehydrogenases/reductases (SDR) family.</text>
</comment>
<gene>
    <name evidence="3" type="ORF">METZ01_LOCUS132087</name>
</gene>
<dbReference type="EMBL" id="UINC01018798">
    <property type="protein sequence ID" value="SVA79233.1"/>
    <property type="molecule type" value="Genomic_DNA"/>
</dbReference>
<evidence type="ECO:0000256" key="1">
    <source>
        <dbReference type="ARBA" id="ARBA00006484"/>
    </source>
</evidence>
<dbReference type="PANTHER" id="PTHR24321:SF8">
    <property type="entry name" value="ESTRADIOL 17-BETA-DEHYDROGENASE 8-RELATED"/>
    <property type="match status" value="1"/>
</dbReference>
<accession>A0A381YRR6</accession>
<dbReference type="PRINTS" id="PR00081">
    <property type="entry name" value="GDHRDH"/>
</dbReference>
<dbReference type="GO" id="GO:0016491">
    <property type="term" value="F:oxidoreductase activity"/>
    <property type="evidence" value="ECO:0007669"/>
    <property type="project" value="UniProtKB-KW"/>
</dbReference>
<dbReference type="Gene3D" id="3.40.50.720">
    <property type="entry name" value="NAD(P)-binding Rossmann-like Domain"/>
    <property type="match status" value="1"/>
</dbReference>
<sequence>MSQKLSGKVALVTAAGGAGMGQAIARRFIQEGARVVVTDSHERRIKEVASELSSEIDDEVLGLKLDVRSQDDVNSCVEQTLSTHGTIDILYNNAGINKISPVWELSDEDWTLILDVCLTGTFRLTRAVLPSMIKQKSGAIINVSSIAGWRSDATSGGQSAYAAAKAGVMGLTRSTAAEVGEHGIRANAIAPGLIYNQFLERIYDKSWFEMQEQQNLVGRIGQSDDVASLAVFLASDDSSFITGEVMCISGGRYMHA</sequence>
<evidence type="ECO:0000313" key="3">
    <source>
        <dbReference type="EMBL" id="SVA79233.1"/>
    </source>
</evidence>
<dbReference type="AlphaFoldDB" id="A0A381YRR6"/>
<dbReference type="InterPro" id="IPR036291">
    <property type="entry name" value="NAD(P)-bd_dom_sf"/>
</dbReference>
<dbReference type="InterPro" id="IPR002347">
    <property type="entry name" value="SDR_fam"/>
</dbReference>
<name>A0A381YRR6_9ZZZZ</name>
<evidence type="ECO:0000256" key="2">
    <source>
        <dbReference type="ARBA" id="ARBA00023002"/>
    </source>
</evidence>
<organism evidence="3">
    <name type="scientific">marine metagenome</name>
    <dbReference type="NCBI Taxonomy" id="408172"/>
    <lineage>
        <taxon>unclassified sequences</taxon>
        <taxon>metagenomes</taxon>
        <taxon>ecological metagenomes</taxon>
    </lineage>
</organism>
<evidence type="ECO:0008006" key="4">
    <source>
        <dbReference type="Google" id="ProtNLM"/>
    </source>
</evidence>
<dbReference type="NCBIfam" id="NF005559">
    <property type="entry name" value="PRK07231.1"/>
    <property type="match status" value="1"/>
</dbReference>
<proteinExistence type="inferred from homology"/>
<dbReference type="PRINTS" id="PR00080">
    <property type="entry name" value="SDRFAMILY"/>
</dbReference>
<keyword evidence="2" id="KW-0560">Oxidoreductase</keyword>